<dbReference type="Pfam" id="PF00107">
    <property type="entry name" value="ADH_zinc_N"/>
    <property type="match status" value="1"/>
</dbReference>
<dbReference type="Gene3D" id="3.90.180.10">
    <property type="entry name" value="Medium-chain alcohol dehydrogenases, catalytic domain"/>
    <property type="match status" value="1"/>
</dbReference>
<dbReference type="Gene3D" id="3.40.50.720">
    <property type="entry name" value="NAD(P)-binding Rossmann-like Domain"/>
    <property type="match status" value="1"/>
</dbReference>
<dbReference type="InterPro" id="IPR036291">
    <property type="entry name" value="NAD(P)-bd_dom_sf"/>
</dbReference>
<feature type="domain" description="Enoyl reductase (ER)" evidence="6">
    <location>
        <begin position="70"/>
        <end position="393"/>
    </location>
</feature>
<evidence type="ECO:0000256" key="4">
    <source>
        <dbReference type="ARBA" id="ARBA00023002"/>
    </source>
</evidence>
<keyword evidence="8" id="KW-1185">Reference proteome</keyword>
<reference evidence="7" key="1">
    <citation type="submission" date="2023-07" db="EMBL/GenBank/DDBJ databases">
        <title>Chromosome-level genome assembly of Artemia franciscana.</title>
        <authorList>
            <person name="Jo E."/>
        </authorList>
    </citation>
    <scope>NUCLEOTIDE SEQUENCE</scope>
    <source>
        <tissue evidence="7">Whole body</tissue>
    </source>
</reference>
<evidence type="ECO:0000313" key="8">
    <source>
        <dbReference type="Proteomes" id="UP001187531"/>
    </source>
</evidence>
<keyword evidence="4" id="KW-0560">Oxidoreductase</keyword>
<dbReference type="SUPFAM" id="SSF51735">
    <property type="entry name" value="NAD(P)-binding Rossmann-fold domains"/>
    <property type="match status" value="1"/>
</dbReference>
<dbReference type="InterPro" id="IPR013149">
    <property type="entry name" value="ADH-like_C"/>
</dbReference>
<protein>
    <recommendedName>
        <fullName evidence="6">Enoyl reductase (ER) domain-containing protein</fullName>
    </recommendedName>
</protein>
<dbReference type="SMART" id="SM00829">
    <property type="entry name" value="PKS_ER"/>
    <property type="match status" value="1"/>
</dbReference>
<dbReference type="AlphaFoldDB" id="A0AA88I3P4"/>
<evidence type="ECO:0000256" key="3">
    <source>
        <dbReference type="ARBA" id="ARBA00022946"/>
    </source>
</evidence>
<evidence type="ECO:0000313" key="7">
    <source>
        <dbReference type="EMBL" id="KAK2715067.1"/>
    </source>
</evidence>
<dbReference type="InterPro" id="IPR013154">
    <property type="entry name" value="ADH-like_N"/>
</dbReference>
<evidence type="ECO:0000259" key="6">
    <source>
        <dbReference type="SMART" id="SM00829"/>
    </source>
</evidence>
<comment type="subcellular location">
    <subcellularLocation>
        <location evidence="1">Mitochondrion</location>
    </subcellularLocation>
</comment>
<accession>A0AA88I3P4</accession>
<dbReference type="InterPro" id="IPR050700">
    <property type="entry name" value="YIM1/Zinc_Alcohol_DH_Fams"/>
</dbReference>
<comment type="similarity">
    <text evidence="2">Belongs to the zinc-containing alcohol dehydrogenase family. Quinone oxidoreductase subfamily.</text>
</comment>
<dbReference type="Proteomes" id="UP001187531">
    <property type="component" value="Unassembled WGS sequence"/>
</dbReference>
<gene>
    <name evidence="7" type="ORF">QYM36_009903</name>
</gene>
<keyword evidence="3" id="KW-0809">Transit peptide</keyword>
<dbReference type="InterPro" id="IPR011032">
    <property type="entry name" value="GroES-like_sf"/>
</dbReference>
<dbReference type="EMBL" id="JAVRJZ010000012">
    <property type="protein sequence ID" value="KAK2715067.1"/>
    <property type="molecule type" value="Genomic_DNA"/>
</dbReference>
<dbReference type="Pfam" id="PF08240">
    <property type="entry name" value="ADH_N"/>
    <property type="match status" value="1"/>
</dbReference>
<dbReference type="SUPFAM" id="SSF50129">
    <property type="entry name" value="GroES-like"/>
    <property type="match status" value="1"/>
</dbReference>
<dbReference type="PANTHER" id="PTHR11695">
    <property type="entry name" value="ALCOHOL DEHYDROGENASE RELATED"/>
    <property type="match status" value="1"/>
</dbReference>
<dbReference type="PANTHER" id="PTHR11695:SF294">
    <property type="entry name" value="RETICULON-4-INTERACTING PROTEIN 1, MITOCHONDRIAL"/>
    <property type="match status" value="1"/>
</dbReference>
<keyword evidence="5" id="KW-0496">Mitochondrion</keyword>
<dbReference type="GO" id="GO:0016491">
    <property type="term" value="F:oxidoreductase activity"/>
    <property type="evidence" value="ECO:0007669"/>
    <property type="project" value="UniProtKB-KW"/>
</dbReference>
<evidence type="ECO:0000256" key="2">
    <source>
        <dbReference type="ARBA" id="ARBA00010371"/>
    </source>
</evidence>
<name>A0AA88I3P4_ARTSF</name>
<dbReference type="GO" id="GO:0005739">
    <property type="term" value="C:mitochondrion"/>
    <property type="evidence" value="ECO:0007669"/>
    <property type="project" value="UniProtKB-SubCell"/>
</dbReference>
<dbReference type="FunFam" id="3.40.50.720:FF:000147">
    <property type="entry name" value="Reticulon-4-interacting protein 1 homolog, mitochondrial"/>
    <property type="match status" value="1"/>
</dbReference>
<comment type="caution">
    <text evidence="7">The sequence shown here is derived from an EMBL/GenBank/DDBJ whole genome shotgun (WGS) entry which is preliminary data.</text>
</comment>
<proteinExistence type="inferred from homology"/>
<dbReference type="InterPro" id="IPR020843">
    <property type="entry name" value="ER"/>
</dbReference>
<evidence type="ECO:0000256" key="1">
    <source>
        <dbReference type="ARBA" id="ARBA00004173"/>
    </source>
</evidence>
<evidence type="ECO:0000256" key="5">
    <source>
        <dbReference type="ARBA" id="ARBA00023128"/>
    </source>
</evidence>
<organism evidence="7 8">
    <name type="scientific">Artemia franciscana</name>
    <name type="common">Brine shrimp</name>
    <name type="synonym">Artemia sanfranciscana</name>
    <dbReference type="NCBI Taxonomy" id="6661"/>
    <lineage>
        <taxon>Eukaryota</taxon>
        <taxon>Metazoa</taxon>
        <taxon>Ecdysozoa</taxon>
        <taxon>Arthropoda</taxon>
        <taxon>Crustacea</taxon>
        <taxon>Branchiopoda</taxon>
        <taxon>Anostraca</taxon>
        <taxon>Artemiidae</taxon>
        <taxon>Artemia</taxon>
    </lineage>
</organism>
<sequence>MTHVKSRFIYHSLFVYKYSNPCLSYSTSCCLKASSNGHQAGDQKFKSYNEEKEIKHKGFMKAWQLNSFDGVKAIQHSDAVKVPYITDPNDVLVEVCASSVNPLDLAMANGYGQNVLEAIRQVTKGSLPDIFSGQPEFPFPLGRDFSGHVVDKGFNVHDLDIGDQVFGVVSPHRPGAHAEYTVVRKPQKLNHTESAAIPYAALTAWSALCVTGHISSRNASKMRVLVLGGSGGVGTFSIQLLKHWGAEVVTTCGPEAVELMLRLGANVALSYTDSETEGELLSMKGFDVILDAAGTNNPKYLDMLKPWKYSKYVTLSPPFLSNTDTLGLAGGLLKNVFELTSSNILSHIKGSSYRWAFFTPNRYALKEVRNLLDDGKLKKHEETSIANNEIDVLSY</sequence>